<feature type="region of interest" description="Disordered" evidence="1">
    <location>
        <begin position="1"/>
        <end position="24"/>
    </location>
</feature>
<gene>
    <name evidence="2" type="ORF">SORBI_3003G042600</name>
</gene>
<dbReference type="AlphaFoldDB" id="A0A1B6Q193"/>
<protein>
    <submittedName>
        <fullName evidence="2">Uncharacterized protein</fullName>
    </submittedName>
</protein>
<dbReference type="EMBL" id="CM000762">
    <property type="protein sequence ID" value="KXG31689.1"/>
    <property type="molecule type" value="Genomic_DNA"/>
</dbReference>
<keyword evidence="3" id="KW-1185">Reference proteome</keyword>
<evidence type="ECO:0000313" key="3">
    <source>
        <dbReference type="Proteomes" id="UP000000768"/>
    </source>
</evidence>
<reference evidence="2 3" key="1">
    <citation type="journal article" date="2009" name="Nature">
        <title>The Sorghum bicolor genome and the diversification of grasses.</title>
        <authorList>
            <person name="Paterson A.H."/>
            <person name="Bowers J.E."/>
            <person name="Bruggmann R."/>
            <person name="Dubchak I."/>
            <person name="Grimwood J."/>
            <person name="Gundlach H."/>
            <person name="Haberer G."/>
            <person name="Hellsten U."/>
            <person name="Mitros T."/>
            <person name="Poliakov A."/>
            <person name="Schmutz J."/>
            <person name="Spannagl M."/>
            <person name="Tang H."/>
            <person name="Wang X."/>
            <person name="Wicker T."/>
            <person name="Bharti A.K."/>
            <person name="Chapman J."/>
            <person name="Feltus F.A."/>
            <person name="Gowik U."/>
            <person name="Grigoriev I.V."/>
            <person name="Lyons E."/>
            <person name="Maher C.A."/>
            <person name="Martis M."/>
            <person name="Narechania A."/>
            <person name="Otillar R.P."/>
            <person name="Penning B.W."/>
            <person name="Salamov A.A."/>
            <person name="Wang Y."/>
            <person name="Zhang L."/>
            <person name="Carpita N.C."/>
            <person name="Freeling M."/>
            <person name="Gingle A.R."/>
            <person name="Hash C.T."/>
            <person name="Keller B."/>
            <person name="Klein P."/>
            <person name="Kresovich S."/>
            <person name="McCann M.C."/>
            <person name="Ming R."/>
            <person name="Peterson D.G."/>
            <person name="Mehboob-ur-Rahman"/>
            <person name="Ware D."/>
            <person name="Westhoff P."/>
            <person name="Mayer K.F."/>
            <person name="Messing J."/>
            <person name="Rokhsar D.S."/>
        </authorList>
    </citation>
    <scope>NUCLEOTIDE SEQUENCE [LARGE SCALE GENOMIC DNA]</scope>
    <source>
        <strain evidence="3">cv. BTx623</strain>
    </source>
</reference>
<feature type="compositionally biased region" description="Basic residues" evidence="1">
    <location>
        <begin position="10"/>
        <end position="24"/>
    </location>
</feature>
<dbReference type="InParanoid" id="A0A1B6Q193"/>
<organism evidence="2 3">
    <name type="scientific">Sorghum bicolor</name>
    <name type="common">Sorghum</name>
    <name type="synonym">Sorghum vulgare</name>
    <dbReference type="NCBI Taxonomy" id="4558"/>
    <lineage>
        <taxon>Eukaryota</taxon>
        <taxon>Viridiplantae</taxon>
        <taxon>Streptophyta</taxon>
        <taxon>Embryophyta</taxon>
        <taxon>Tracheophyta</taxon>
        <taxon>Spermatophyta</taxon>
        <taxon>Magnoliopsida</taxon>
        <taxon>Liliopsida</taxon>
        <taxon>Poales</taxon>
        <taxon>Poaceae</taxon>
        <taxon>PACMAD clade</taxon>
        <taxon>Panicoideae</taxon>
        <taxon>Andropogonodae</taxon>
        <taxon>Andropogoneae</taxon>
        <taxon>Sorghinae</taxon>
        <taxon>Sorghum</taxon>
    </lineage>
</organism>
<name>A0A1B6Q193_SORBI</name>
<proteinExistence type="predicted"/>
<evidence type="ECO:0000256" key="1">
    <source>
        <dbReference type="SAM" id="MobiDB-lite"/>
    </source>
</evidence>
<dbReference type="Gramene" id="KXG31689">
    <property type="protein sequence ID" value="KXG31689"/>
    <property type="gene ID" value="SORBI_3003G042600"/>
</dbReference>
<evidence type="ECO:0000313" key="2">
    <source>
        <dbReference type="EMBL" id="KXG31689.1"/>
    </source>
</evidence>
<reference evidence="3" key="2">
    <citation type="journal article" date="2018" name="Plant J.">
        <title>The Sorghum bicolor reference genome: improved assembly, gene annotations, a transcriptome atlas, and signatures of genome organization.</title>
        <authorList>
            <person name="McCormick R.F."/>
            <person name="Truong S.K."/>
            <person name="Sreedasyam A."/>
            <person name="Jenkins J."/>
            <person name="Shu S."/>
            <person name="Sims D."/>
            <person name="Kennedy M."/>
            <person name="Amirebrahimi M."/>
            <person name="Weers B.D."/>
            <person name="McKinley B."/>
            <person name="Mattison A."/>
            <person name="Morishige D.T."/>
            <person name="Grimwood J."/>
            <person name="Schmutz J."/>
            <person name="Mullet J.E."/>
        </authorList>
    </citation>
    <scope>NUCLEOTIDE SEQUENCE [LARGE SCALE GENOMIC DNA]</scope>
    <source>
        <strain evidence="3">cv. BTx623</strain>
    </source>
</reference>
<sequence length="73" mass="8524">MEQHTWSSKSARHHHHHVAAHRRRRDDFKHGFQTDIFIHIIKLYLVNKCTSLQMIDSPAGLSSLLCLLTDQHA</sequence>
<accession>A0A1B6Q193</accession>
<dbReference type="Proteomes" id="UP000000768">
    <property type="component" value="Chromosome 3"/>
</dbReference>